<feature type="domain" description="Response regulatory" evidence="5">
    <location>
        <begin position="6"/>
        <end position="122"/>
    </location>
</feature>
<accession>A0ABZ3BN20</accession>
<evidence type="ECO:0000256" key="2">
    <source>
        <dbReference type="ARBA" id="ARBA00023125"/>
    </source>
</evidence>
<dbReference type="Gene3D" id="3.40.50.2300">
    <property type="match status" value="1"/>
</dbReference>
<sequence>MSEKRRIVVIDDHPAILFAVHNLLSRLPDVEIVGQASTGLDGLLQVLKLEPDLVVLDLDLPLLDGMSVLRRIRTAGNHIRVLVLSAQNEALFADKARQMGAHGFVSKGRDLEAVMHATHAVLNGYTFFPTSASGGGAKPSGNLHDLSVRELEVLRRLARGQSNMQIAKALCLSHKTISTYKARLLAKLSLSSVVELAEFARLNDLTG</sequence>
<dbReference type="InterPro" id="IPR000792">
    <property type="entry name" value="Tscrpt_reg_LuxR_C"/>
</dbReference>
<proteinExistence type="predicted"/>
<evidence type="ECO:0000259" key="4">
    <source>
        <dbReference type="PROSITE" id="PS50043"/>
    </source>
</evidence>
<dbReference type="Proteomes" id="UP001484179">
    <property type="component" value="Chromosome 2"/>
</dbReference>
<keyword evidence="2" id="KW-0238">DNA-binding</keyword>
<dbReference type="RefSeq" id="WP_342310498.1">
    <property type="nucleotide sequence ID" value="NZ_CP150850.1"/>
</dbReference>
<dbReference type="SUPFAM" id="SSF46894">
    <property type="entry name" value="C-terminal effector domain of the bipartite response regulators"/>
    <property type="match status" value="1"/>
</dbReference>
<keyword evidence="1 3" id="KW-0597">Phosphoprotein</keyword>
<name>A0ABZ3BN20_BURPY</name>
<dbReference type="PROSITE" id="PS50043">
    <property type="entry name" value="HTH_LUXR_2"/>
    <property type="match status" value="1"/>
</dbReference>
<dbReference type="InterPro" id="IPR058245">
    <property type="entry name" value="NreC/VraR/RcsB-like_REC"/>
</dbReference>
<dbReference type="InterPro" id="IPR001789">
    <property type="entry name" value="Sig_transdc_resp-reg_receiver"/>
</dbReference>
<dbReference type="PROSITE" id="PS00622">
    <property type="entry name" value="HTH_LUXR_1"/>
    <property type="match status" value="1"/>
</dbReference>
<dbReference type="PANTHER" id="PTHR45566">
    <property type="entry name" value="HTH-TYPE TRANSCRIPTIONAL REGULATOR YHJB-RELATED"/>
    <property type="match status" value="1"/>
</dbReference>
<dbReference type="PANTHER" id="PTHR45566:SF2">
    <property type="entry name" value="NARL SUBFAMILY"/>
    <property type="match status" value="1"/>
</dbReference>
<dbReference type="SMART" id="SM00421">
    <property type="entry name" value="HTH_LUXR"/>
    <property type="match status" value="1"/>
</dbReference>
<dbReference type="CDD" id="cd06170">
    <property type="entry name" value="LuxR_C_like"/>
    <property type="match status" value="1"/>
</dbReference>
<feature type="modified residue" description="4-aspartylphosphate" evidence="3">
    <location>
        <position position="57"/>
    </location>
</feature>
<dbReference type="CDD" id="cd17535">
    <property type="entry name" value="REC_NarL-like"/>
    <property type="match status" value="1"/>
</dbReference>
<protein>
    <submittedName>
        <fullName evidence="6">Response regulator transcription factor</fullName>
    </submittedName>
</protein>
<dbReference type="Pfam" id="PF00072">
    <property type="entry name" value="Response_reg"/>
    <property type="match status" value="1"/>
</dbReference>
<feature type="domain" description="HTH luxR-type" evidence="4">
    <location>
        <begin position="139"/>
        <end position="204"/>
    </location>
</feature>
<dbReference type="SMART" id="SM00448">
    <property type="entry name" value="REC"/>
    <property type="match status" value="1"/>
</dbReference>
<evidence type="ECO:0000256" key="1">
    <source>
        <dbReference type="ARBA" id="ARBA00022553"/>
    </source>
</evidence>
<dbReference type="EMBL" id="CP150850">
    <property type="protein sequence ID" value="WZW56640.1"/>
    <property type="molecule type" value="Genomic_DNA"/>
</dbReference>
<evidence type="ECO:0000256" key="3">
    <source>
        <dbReference type="PROSITE-ProRule" id="PRU00169"/>
    </source>
</evidence>
<evidence type="ECO:0000259" key="5">
    <source>
        <dbReference type="PROSITE" id="PS50110"/>
    </source>
</evidence>
<dbReference type="InterPro" id="IPR011006">
    <property type="entry name" value="CheY-like_superfamily"/>
</dbReference>
<gene>
    <name evidence="6" type="ORF">WN985_29425</name>
</gene>
<dbReference type="PRINTS" id="PR00038">
    <property type="entry name" value="HTHLUXR"/>
</dbReference>
<dbReference type="InterPro" id="IPR016032">
    <property type="entry name" value="Sig_transdc_resp-reg_C-effctor"/>
</dbReference>
<organism evidence="6 7">
    <name type="scientific">Burkholderia pyrrocinia</name>
    <name type="common">Pseudomonas pyrrocinia</name>
    <dbReference type="NCBI Taxonomy" id="60550"/>
    <lineage>
        <taxon>Bacteria</taxon>
        <taxon>Pseudomonadati</taxon>
        <taxon>Pseudomonadota</taxon>
        <taxon>Betaproteobacteria</taxon>
        <taxon>Burkholderiales</taxon>
        <taxon>Burkholderiaceae</taxon>
        <taxon>Burkholderia</taxon>
        <taxon>Burkholderia cepacia complex</taxon>
    </lineage>
</organism>
<evidence type="ECO:0000313" key="7">
    <source>
        <dbReference type="Proteomes" id="UP001484179"/>
    </source>
</evidence>
<dbReference type="Pfam" id="PF00196">
    <property type="entry name" value="GerE"/>
    <property type="match status" value="1"/>
</dbReference>
<keyword evidence="7" id="KW-1185">Reference proteome</keyword>
<dbReference type="SUPFAM" id="SSF52172">
    <property type="entry name" value="CheY-like"/>
    <property type="match status" value="1"/>
</dbReference>
<evidence type="ECO:0000313" key="6">
    <source>
        <dbReference type="EMBL" id="WZW56640.1"/>
    </source>
</evidence>
<reference evidence="6 7" key="1">
    <citation type="submission" date="2024-04" db="EMBL/GenBank/DDBJ databases">
        <title>Biological Control Activity of Plant Growth Promoting Rhizobacteria Burkholderia pyrrocinia BX1 against Tobacco black shank Introduction Tobacco black shank (TBS) caused by the oomycete Phytophthora. nicotianae (P. nicotianae) has become a destructive soil.</title>
        <authorList>
            <person name="Liu X."/>
            <person name="Shu C."/>
        </authorList>
    </citation>
    <scope>NUCLEOTIDE SEQUENCE [LARGE SCALE GENOMIC DNA]</scope>
    <source>
        <strain evidence="6 7">BX1</strain>
    </source>
</reference>
<dbReference type="InterPro" id="IPR051015">
    <property type="entry name" value="EvgA-like"/>
</dbReference>
<dbReference type="PROSITE" id="PS50110">
    <property type="entry name" value="RESPONSE_REGULATORY"/>
    <property type="match status" value="1"/>
</dbReference>